<dbReference type="Pfam" id="PF07593">
    <property type="entry name" value="UnbV_ASPIC"/>
    <property type="match status" value="1"/>
</dbReference>
<accession>A0A6N6M5M4</accession>
<feature type="domain" description="ASPIC/UnbV" evidence="2">
    <location>
        <begin position="423"/>
        <end position="487"/>
    </location>
</feature>
<dbReference type="InterPro" id="IPR028994">
    <property type="entry name" value="Integrin_alpha_N"/>
</dbReference>
<name>A0A6N6M5M4_9FLAO</name>
<proteinExistence type="predicted"/>
<evidence type="ECO:0000259" key="2">
    <source>
        <dbReference type="Pfam" id="PF07593"/>
    </source>
</evidence>
<dbReference type="InterPro" id="IPR026444">
    <property type="entry name" value="Secre_tail"/>
</dbReference>
<dbReference type="EMBL" id="WACR01000007">
    <property type="protein sequence ID" value="KAB1063653.1"/>
    <property type="molecule type" value="Genomic_DNA"/>
</dbReference>
<dbReference type="PANTHER" id="PTHR16026:SF0">
    <property type="entry name" value="CARTILAGE ACIDIC PROTEIN 1"/>
    <property type="match status" value="1"/>
</dbReference>
<dbReference type="AlphaFoldDB" id="A0A6N6M5M4"/>
<dbReference type="NCBIfam" id="TIGR04183">
    <property type="entry name" value="Por_Secre_tail"/>
    <property type="match status" value="1"/>
</dbReference>
<dbReference type="InterPro" id="IPR013517">
    <property type="entry name" value="FG-GAP"/>
</dbReference>
<comment type="caution">
    <text evidence="4">The sequence shown here is derived from an EMBL/GenBank/DDBJ whole genome shotgun (WGS) entry which is preliminary data.</text>
</comment>
<dbReference type="InterPro" id="IPR011519">
    <property type="entry name" value="UnbV_ASPIC"/>
</dbReference>
<organism evidence="4 5">
    <name type="scientific">Salibacter halophilus</name>
    <dbReference type="NCBI Taxonomy" id="1803916"/>
    <lineage>
        <taxon>Bacteria</taxon>
        <taxon>Pseudomonadati</taxon>
        <taxon>Bacteroidota</taxon>
        <taxon>Flavobacteriia</taxon>
        <taxon>Flavobacteriales</taxon>
        <taxon>Salibacteraceae</taxon>
        <taxon>Salibacter</taxon>
    </lineage>
</organism>
<feature type="domain" description="Secretion system C-terminal sorting" evidence="3">
    <location>
        <begin position="738"/>
        <end position="811"/>
    </location>
</feature>
<dbReference type="Proteomes" id="UP000435357">
    <property type="component" value="Unassembled WGS sequence"/>
</dbReference>
<evidence type="ECO:0000313" key="5">
    <source>
        <dbReference type="Proteomes" id="UP000435357"/>
    </source>
</evidence>
<dbReference type="RefSeq" id="WP_151168314.1">
    <property type="nucleotide sequence ID" value="NZ_WACR01000007.1"/>
</dbReference>
<evidence type="ECO:0000259" key="3">
    <source>
        <dbReference type="Pfam" id="PF18962"/>
    </source>
</evidence>
<reference evidence="4 5" key="1">
    <citation type="submission" date="2019-09" db="EMBL/GenBank/DDBJ databases">
        <title>Genomes of Cryomorphaceae.</title>
        <authorList>
            <person name="Bowman J.P."/>
        </authorList>
    </citation>
    <scope>NUCLEOTIDE SEQUENCE [LARGE SCALE GENOMIC DNA]</scope>
    <source>
        <strain evidence="4 5">KCTC 52047</strain>
    </source>
</reference>
<dbReference type="Pfam" id="PF13573">
    <property type="entry name" value="SprB"/>
    <property type="match status" value="2"/>
</dbReference>
<keyword evidence="1" id="KW-0732">Signal</keyword>
<sequence>MIKFKIYILIVVFLATSLLTFSQSFNDVAGVQNIHTGLVSGDRWGSGVSFYDVNNDGWDDLTFAMENDSLLLYTNKNGSYVKRDLSIYCNGPVKMVLWVDYDNDGDNDLFMTTFAGQYELYENDGNLNLTNVTVQAGIHSLSSGSYGASFGDFNRDGYLDFYVCKYEHNANASSNPTNELYKNNGDGTFTNITQSAGVADGIKTTFQSVWIDYNNDDWPDLFVMNDRLPFNNRLFINNQDETFTDIADSVGVEQPQQYPMTSTFGDFDNDEDQDLYLTNTGNGFFSEFYVKDASGYQEMGSQFGVTINEYSWGATWVDFDNDMWRDLYVATAHTDDPNSVPQLSSYFFINNGGQSFSNGNSVFNNSTIAASHAVARGDINNDGFYDVVAHNSINSDPFLWQNTGNQNNWIKITPEGTASNKQAVGTLVKVYADTNVFTEYTFCGEQYVSQNSQHLIFGLGQLTTVDSVKLRYLSGHTDTYYNPSINTHHYFKEGETLSENVQIIGDTTTCLGNDYTKLVLDGQEYQSIVWSNGFHSDTLLVTNTGSYYAEITTSHGVTFTTDTISVNYYSPPFLTEAVTDVSCYGDSTGEAVVEPYDSSFSTPYEIIWSTGDTGNSVANVDEGEYEYYYSDIYGCSDTGSIIIDEPEELFVQSLIQDEVDGNDGYVNLMVYGGTPPYSYLWNGNSQSPPYDSLSAGQFYLEVIDANFCSMLDTITIDSVESGPSTGLADEIINSDALIYPNPVTNDFVNVNIPKYWEVSRVEVLDPTGRLIVEKQAGSDRKMSIDISQVGNGLYFIRFYDGRDILTTKKLIRH</sequence>
<dbReference type="PANTHER" id="PTHR16026">
    <property type="entry name" value="CARTILAGE ACIDIC PROTEIN 1"/>
    <property type="match status" value="1"/>
</dbReference>
<dbReference type="SUPFAM" id="SSF69318">
    <property type="entry name" value="Integrin alpha N-terminal domain"/>
    <property type="match status" value="1"/>
</dbReference>
<dbReference type="InterPro" id="IPR025667">
    <property type="entry name" value="SprB_repeat"/>
</dbReference>
<gene>
    <name evidence="4" type="ORF">F3059_08780</name>
</gene>
<dbReference type="Pfam" id="PF13517">
    <property type="entry name" value="FG-GAP_3"/>
    <property type="match status" value="2"/>
</dbReference>
<dbReference type="InterPro" id="IPR027039">
    <property type="entry name" value="Crtac1"/>
</dbReference>
<dbReference type="Gene3D" id="2.130.10.130">
    <property type="entry name" value="Integrin alpha, N-terminal"/>
    <property type="match status" value="2"/>
</dbReference>
<protein>
    <submittedName>
        <fullName evidence="4">T9SS type A sorting domain-containing protein</fullName>
    </submittedName>
</protein>
<evidence type="ECO:0000256" key="1">
    <source>
        <dbReference type="ARBA" id="ARBA00022729"/>
    </source>
</evidence>
<dbReference type="Pfam" id="PF18962">
    <property type="entry name" value="Por_Secre_tail"/>
    <property type="match status" value="1"/>
</dbReference>
<dbReference type="OrthoDB" id="9816120at2"/>
<evidence type="ECO:0000313" key="4">
    <source>
        <dbReference type="EMBL" id="KAB1063653.1"/>
    </source>
</evidence>
<keyword evidence="5" id="KW-1185">Reference proteome</keyword>